<organism evidence="1 2">
    <name type="scientific">Bacillus nakamurai</name>
    <dbReference type="NCBI Taxonomy" id="1793963"/>
    <lineage>
        <taxon>Bacteria</taxon>
        <taxon>Bacillati</taxon>
        <taxon>Bacillota</taxon>
        <taxon>Bacilli</taxon>
        <taxon>Bacillales</taxon>
        <taxon>Bacillaceae</taxon>
        <taxon>Bacillus</taxon>
    </lineage>
</organism>
<proteinExistence type="predicted"/>
<evidence type="ECO:0000313" key="1">
    <source>
        <dbReference type="EMBL" id="KXZ17189.1"/>
    </source>
</evidence>
<dbReference type="Proteomes" id="UP000075430">
    <property type="component" value="Unassembled WGS sequence"/>
</dbReference>
<dbReference type="OrthoDB" id="5616024at2"/>
<gene>
    <name evidence="1" type="ORF">AXI58_02025</name>
</gene>
<dbReference type="InterPro" id="IPR019657">
    <property type="entry name" value="ComFB"/>
</dbReference>
<sequence>MLVNSKEIVLKELLDRYMPQLNMKCTCRVCKNDVLALSLNRAEPAYVTDKKKVAYAKAELVDKQKNTALLVILAESAAIVSVNPSEFCEAREGA</sequence>
<keyword evidence="2" id="KW-1185">Reference proteome</keyword>
<dbReference type="STRING" id="1793963.AXI58_02025"/>
<reference evidence="2" key="1">
    <citation type="submission" date="2016-02" db="EMBL/GenBank/DDBJ databases">
        <authorList>
            <person name="Dunlap C."/>
        </authorList>
    </citation>
    <scope>NUCLEOTIDE SEQUENCE [LARGE SCALE GENOMIC DNA]</scope>
    <source>
        <strain evidence="2">NRRL B-41092</strain>
    </source>
</reference>
<dbReference type="EMBL" id="LSBA01000023">
    <property type="protein sequence ID" value="KXZ17189.1"/>
    <property type="molecule type" value="Genomic_DNA"/>
</dbReference>
<name>A0A150F5F8_9BACI</name>
<comment type="caution">
    <text evidence="1">The sequence shown here is derived from an EMBL/GenBank/DDBJ whole genome shotgun (WGS) entry which is preliminary data.</text>
</comment>
<dbReference type="Pfam" id="PF10719">
    <property type="entry name" value="ComFB"/>
    <property type="match status" value="1"/>
</dbReference>
<evidence type="ECO:0000313" key="2">
    <source>
        <dbReference type="Proteomes" id="UP000075430"/>
    </source>
</evidence>
<dbReference type="AlphaFoldDB" id="A0A150F5F8"/>
<accession>A0A150F5F8</accession>
<protein>
    <submittedName>
        <fullName evidence="1">Competence protein ComF</fullName>
    </submittedName>
</protein>
<dbReference type="RefSeq" id="WP_061522655.1">
    <property type="nucleotide sequence ID" value="NZ_JAJJBV010000011.1"/>
</dbReference>